<protein>
    <submittedName>
        <fullName evidence="2">Uncharacterized protein</fullName>
    </submittedName>
</protein>
<reference evidence="2" key="1">
    <citation type="submission" date="2018-05" db="EMBL/GenBank/DDBJ databases">
        <authorList>
            <person name="Lanie J.A."/>
            <person name="Ng W.-L."/>
            <person name="Kazmierczak K.M."/>
            <person name="Andrzejewski T.M."/>
            <person name="Davidsen T.M."/>
            <person name="Wayne K.J."/>
            <person name="Tettelin H."/>
            <person name="Glass J.I."/>
            <person name="Rusch D."/>
            <person name="Podicherti R."/>
            <person name="Tsui H.-C.T."/>
            <person name="Winkler M.E."/>
        </authorList>
    </citation>
    <scope>NUCLEOTIDE SEQUENCE</scope>
</reference>
<proteinExistence type="predicted"/>
<accession>A0A381T4A7</accession>
<keyword evidence="1" id="KW-0472">Membrane</keyword>
<gene>
    <name evidence="2" type="ORF">METZ01_LOCUS63252</name>
</gene>
<evidence type="ECO:0000256" key="1">
    <source>
        <dbReference type="SAM" id="Phobius"/>
    </source>
</evidence>
<keyword evidence="1" id="KW-0812">Transmembrane</keyword>
<evidence type="ECO:0000313" key="2">
    <source>
        <dbReference type="EMBL" id="SVA10398.1"/>
    </source>
</evidence>
<sequence>MLPLELIIRALSIVFGLIIFILAIIFGWFIFSILVGVLFFIWIIFYVRSLWNRRGEKTSANDAIIDAEYTVIDIEDSDD</sequence>
<dbReference type="EMBL" id="UINC01003926">
    <property type="protein sequence ID" value="SVA10398.1"/>
    <property type="molecule type" value="Genomic_DNA"/>
</dbReference>
<keyword evidence="1" id="KW-1133">Transmembrane helix</keyword>
<name>A0A381T4A7_9ZZZZ</name>
<organism evidence="2">
    <name type="scientific">marine metagenome</name>
    <dbReference type="NCBI Taxonomy" id="408172"/>
    <lineage>
        <taxon>unclassified sequences</taxon>
        <taxon>metagenomes</taxon>
        <taxon>ecological metagenomes</taxon>
    </lineage>
</organism>
<dbReference type="AlphaFoldDB" id="A0A381T4A7"/>
<feature type="transmembrane region" description="Helical" evidence="1">
    <location>
        <begin position="12"/>
        <end position="45"/>
    </location>
</feature>